<accession>A0A2G4T558</accession>
<keyword evidence="2" id="KW-1185">Reference proteome</keyword>
<dbReference type="EMBL" id="KZ303843">
    <property type="protein sequence ID" value="PHZ16147.1"/>
    <property type="molecule type" value="Genomic_DNA"/>
</dbReference>
<gene>
    <name evidence="1" type="ORF">RHIMIDRAFT_265352</name>
</gene>
<dbReference type="AlphaFoldDB" id="A0A2G4T558"/>
<dbReference type="RefSeq" id="XP_023469855.1">
    <property type="nucleotide sequence ID" value="XM_023611812.1"/>
</dbReference>
<evidence type="ECO:0000313" key="1">
    <source>
        <dbReference type="EMBL" id="PHZ16147.1"/>
    </source>
</evidence>
<dbReference type="GeneID" id="35442801"/>
<protein>
    <submittedName>
        <fullName evidence="1">Uncharacterized protein</fullName>
    </submittedName>
</protein>
<sequence>MDNKMDMLFFCGTCKFECTEVGKDSVSVLANKCLGDKMLKLSKPLKDMLCMVANASPSWLRNIKVIGYTNMGNHLEACTNTKKIT</sequence>
<organism evidence="1 2">
    <name type="scientific">Rhizopus microsporus ATCC 52813</name>
    <dbReference type="NCBI Taxonomy" id="1340429"/>
    <lineage>
        <taxon>Eukaryota</taxon>
        <taxon>Fungi</taxon>
        <taxon>Fungi incertae sedis</taxon>
        <taxon>Mucoromycota</taxon>
        <taxon>Mucoromycotina</taxon>
        <taxon>Mucoromycetes</taxon>
        <taxon>Mucorales</taxon>
        <taxon>Mucorineae</taxon>
        <taxon>Rhizopodaceae</taxon>
        <taxon>Rhizopus</taxon>
    </lineage>
</organism>
<reference evidence="1 2" key="1">
    <citation type="journal article" date="2016" name="Proc. Natl. Acad. Sci. U.S.A.">
        <title>Lipid metabolic changes in an early divergent fungus govern the establishment of a mutualistic symbiosis with endobacteria.</title>
        <authorList>
            <person name="Lastovetsky O.A."/>
            <person name="Gaspar M.L."/>
            <person name="Mondo S.J."/>
            <person name="LaButti K.M."/>
            <person name="Sandor L."/>
            <person name="Grigoriev I.V."/>
            <person name="Henry S.A."/>
            <person name="Pawlowska T.E."/>
        </authorList>
    </citation>
    <scope>NUCLEOTIDE SEQUENCE [LARGE SCALE GENOMIC DNA]</scope>
    <source>
        <strain evidence="1 2">ATCC 52813</strain>
    </source>
</reference>
<dbReference type="Proteomes" id="UP000242254">
    <property type="component" value="Unassembled WGS sequence"/>
</dbReference>
<evidence type="ECO:0000313" key="2">
    <source>
        <dbReference type="Proteomes" id="UP000242254"/>
    </source>
</evidence>
<proteinExistence type="predicted"/>
<name>A0A2G4T558_RHIZD</name>